<evidence type="ECO:0000256" key="5">
    <source>
        <dbReference type="ARBA" id="ARBA00022989"/>
    </source>
</evidence>
<evidence type="ECO:0000256" key="6">
    <source>
        <dbReference type="ARBA" id="ARBA00023136"/>
    </source>
</evidence>
<keyword evidence="6" id="KW-0472">Membrane</keyword>
<keyword evidence="10" id="KW-1185">Reference proteome</keyword>
<feature type="chain" id="PRO_5042598310" evidence="9">
    <location>
        <begin position="21"/>
        <end position="183"/>
    </location>
</feature>
<proteinExistence type="predicted"/>
<gene>
    <name evidence="11" type="primary">LOC107266179</name>
</gene>
<evidence type="ECO:0000313" key="11">
    <source>
        <dbReference type="RefSeq" id="XP_015591888.1"/>
    </source>
</evidence>
<dbReference type="GeneID" id="107266179"/>
<keyword evidence="5" id="KW-1133">Transmembrane helix</keyword>
<dbReference type="KEGG" id="ccin:107266179"/>
<dbReference type="GO" id="GO:0030431">
    <property type="term" value="P:sleep"/>
    <property type="evidence" value="ECO:0007669"/>
    <property type="project" value="InterPro"/>
</dbReference>
<protein>
    <submittedName>
        <fullName evidence="11">Uncharacterized protein LOC107266179</fullName>
    </submittedName>
</protein>
<dbReference type="GO" id="GO:0032222">
    <property type="term" value="P:regulation of synaptic transmission, cholinergic"/>
    <property type="evidence" value="ECO:0007669"/>
    <property type="project" value="InterPro"/>
</dbReference>
<sequence length="183" mass="19682">MDRKVAVLAVVFALAVGSDGAVKCYMCNTATNSSCGDDIMNSKFKAVECTNENIIRSNAEISSNPLLKQITDILETDTPQQGDIASPDKAACGKMNVMVGDRKVTIRNCQIAKTESVDPCSTIQKKLTEKGQTSNTKLFPTLDFCNVCEKDACNGKMGMVPKAFYMIFPVVTALALGNGNYMA</sequence>
<dbReference type="RefSeq" id="XP_015591888.1">
    <property type="nucleotide sequence ID" value="XM_015736402.2"/>
</dbReference>
<reference evidence="11" key="1">
    <citation type="submission" date="2025-08" db="UniProtKB">
        <authorList>
            <consortium name="RefSeq"/>
        </authorList>
    </citation>
    <scope>IDENTIFICATION</scope>
</reference>
<dbReference type="PANTHER" id="PTHR33562">
    <property type="entry name" value="ATILLA, ISOFORM B-RELATED-RELATED"/>
    <property type="match status" value="1"/>
</dbReference>
<evidence type="ECO:0000256" key="7">
    <source>
        <dbReference type="ARBA" id="ARBA00023180"/>
    </source>
</evidence>
<dbReference type="AlphaFoldDB" id="A0AAJ7FHC9"/>
<dbReference type="InterPro" id="IPR031424">
    <property type="entry name" value="QVR-like"/>
</dbReference>
<keyword evidence="4 9" id="KW-0732">Signal</keyword>
<evidence type="ECO:0000256" key="8">
    <source>
        <dbReference type="ARBA" id="ARBA00023288"/>
    </source>
</evidence>
<dbReference type="Proteomes" id="UP000694920">
    <property type="component" value="Unplaced"/>
</dbReference>
<evidence type="ECO:0000256" key="4">
    <source>
        <dbReference type="ARBA" id="ARBA00022729"/>
    </source>
</evidence>
<evidence type="ECO:0000256" key="2">
    <source>
        <dbReference type="ARBA" id="ARBA00022622"/>
    </source>
</evidence>
<dbReference type="Pfam" id="PF17064">
    <property type="entry name" value="QVR"/>
    <property type="match status" value="1"/>
</dbReference>
<keyword evidence="3" id="KW-0812">Transmembrane</keyword>
<evidence type="ECO:0000313" key="10">
    <source>
        <dbReference type="Proteomes" id="UP000694920"/>
    </source>
</evidence>
<keyword evidence="8" id="KW-0449">Lipoprotein</keyword>
<organism evidence="10 11">
    <name type="scientific">Cephus cinctus</name>
    <name type="common">Wheat stem sawfly</name>
    <dbReference type="NCBI Taxonomy" id="211228"/>
    <lineage>
        <taxon>Eukaryota</taxon>
        <taxon>Metazoa</taxon>
        <taxon>Ecdysozoa</taxon>
        <taxon>Arthropoda</taxon>
        <taxon>Hexapoda</taxon>
        <taxon>Insecta</taxon>
        <taxon>Pterygota</taxon>
        <taxon>Neoptera</taxon>
        <taxon>Endopterygota</taxon>
        <taxon>Hymenoptera</taxon>
        <taxon>Cephoidea</taxon>
        <taxon>Cephidae</taxon>
        <taxon>Cephus</taxon>
    </lineage>
</organism>
<dbReference type="GO" id="GO:0098552">
    <property type="term" value="C:side of membrane"/>
    <property type="evidence" value="ECO:0007669"/>
    <property type="project" value="UniProtKB-KW"/>
</dbReference>
<keyword evidence="7" id="KW-0325">Glycoprotein</keyword>
<evidence type="ECO:0000256" key="9">
    <source>
        <dbReference type="SAM" id="SignalP"/>
    </source>
</evidence>
<feature type="signal peptide" evidence="9">
    <location>
        <begin position="1"/>
        <end position="20"/>
    </location>
</feature>
<keyword evidence="2" id="KW-0336">GPI-anchor</keyword>
<accession>A0AAJ7FHC9</accession>
<name>A0AAJ7FHC9_CEPCN</name>
<evidence type="ECO:0000256" key="1">
    <source>
        <dbReference type="ARBA" id="ARBA00004589"/>
    </source>
</evidence>
<evidence type="ECO:0000256" key="3">
    <source>
        <dbReference type="ARBA" id="ARBA00022692"/>
    </source>
</evidence>
<dbReference type="InterPro" id="IPR050975">
    <property type="entry name" value="Sleep_regulator"/>
</dbReference>
<comment type="subcellular location">
    <subcellularLocation>
        <location evidence="1">Membrane</location>
        <topology evidence="1">Lipid-anchor</topology>
        <topology evidence="1">GPI-anchor</topology>
    </subcellularLocation>
</comment>